<keyword evidence="3" id="KW-0804">Transcription</keyword>
<feature type="DNA-binding region" description="H-T-H motif" evidence="4">
    <location>
        <begin position="51"/>
        <end position="70"/>
    </location>
</feature>
<dbReference type="PRINTS" id="PR00455">
    <property type="entry name" value="HTHTETR"/>
</dbReference>
<dbReference type="eggNOG" id="COG1309">
    <property type="taxonomic scope" value="Bacteria"/>
</dbReference>
<evidence type="ECO:0000313" key="7">
    <source>
        <dbReference type="EMBL" id="ADB54091.1"/>
    </source>
</evidence>
<dbReference type="InterPro" id="IPR011075">
    <property type="entry name" value="TetR_C"/>
</dbReference>
<dbReference type="OrthoDB" id="4214267at2"/>
<feature type="compositionally biased region" description="Pro residues" evidence="5">
    <location>
        <begin position="209"/>
        <end position="219"/>
    </location>
</feature>
<keyword evidence="8" id="KW-1185">Reference proteome</keyword>
<evidence type="ECO:0000259" key="6">
    <source>
        <dbReference type="PROSITE" id="PS50977"/>
    </source>
</evidence>
<evidence type="ECO:0000256" key="4">
    <source>
        <dbReference type="PROSITE-ProRule" id="PRU00335"/>
    </source>
</evidence>
<dbReference type="InterPro" id="IPR036271">
    <property type="entry name" value="Tet_transcr_reg_TetR-rel_C_sf"/>
</dbReference>
<dbReference type="RefSeq" id="WP_012937142.1">
    <property type="nucleotide sequence ID" value="NC_013739.1"/>
</dbReference>
<gene>
    <name evidence="7" type="ordered locus">Cwoe_5689</name>
</gene>
<dbReference type="PANTHER" id="PTHR47506">
    <property type="entry name" value="TRANSCRIPTIONAL REGULATORY PROTEIN"/>
    <property type="match status" value="1"/>
</dbReference>
<keyword evidence="2 4" id="KW-0238">DNA-binding</keyword>
<dbReference type="AlphaFoldDB" id="D3F1R0"/>
<dbReference type="Pfam" id="PF16925">
    <property type="entry name" value="TetR_C_13"/>
    <property type="match status" value="1"/>
</dbReference>
<dbReference type="InterPro" id="IPR009057">
    <property type="entry name" value="Homeodomain-like_sf"/>
</dbReference>
<dbReference type="Pfam" id="PF00440">
    <property type="entry name" value="TetR_N"/>
    <property type="match status" value="1"/>
</dbReference>
<evidence type="ECO:0000256" key="1">
    <source>
        <dbReference type="ARBA" id="ARBA00023015"/>
    </source>
</evidence>
<dbReference type="STRING" id="469383.Cwoe_5689"/>
<dbReference type="EMBL" id="CP001854">
    <property type="protein sequence ID" value="ADB54091.1"/>
    <property type="molecule type" value="Genomic_DNA"/>
</dbReference>
<dbReference type="InterPro" id="IPR001647">
    <property type="entry name" value="HTH_TetR"/>
</dbReference>
<dbReference type="SUPFAM" id="SSF48498">
    <property type="entry name" value="Tetracyclin repressor-like, C-terminal domain"/>
    <property type="match status" value="1"/>
</dbReference>
<protein>
    <submittedName>
        <fullName evidence="7">Transcriptional regulator, TetR family</fullName>
    </submittedName>
</protein>
<feature type="region of interest" description="Disordered" evidence="5">
    <location>
        <begin position="191"/>
        <end position="219"/>
    </location>
</feature>
<reference evidence="8" key="2">
    <citation type="submission" date="2010-01" db="EMBL/GenBank/DDBJ databases">
        <title>The complete genome of Conexibacter woesei DSM 14684.</title>
        <authorList>
            <consortium name="US DOE Joint Genome Institute (JGI-PGF)"/>
            <person name="Lucas S."/>
            <person name="Copeland A."/>
            <person name="Lapidus A."/>
            <person name="Glavina del Rio T."/>
            <person name="Dalin E."/>
            <person name="Tice H."/>
            <person name="Bruce D."/>
            <person name="Goodwin L."/>
            <person name="Pitluck S."/>
            <person name="Kyrpides N."/>
            <person name="Mavromatis K."/>
            <person name="Ivanova N."/>
            <person name="Mikhailova N."/>
            <person name="Chertkov O."/>
            <person name="Brettin T."/>
            <person name="Detter J.C."/>
            <person name="Han C."/>
            <person name="Larimer F."/>
            <person name="Land M."/>
            <person name="Hauser L."/>
            <person name="Markowitz V."/>
            <person name="Cheng J.-F."/>
            <person name="Hugenholtz P."/>
            <person name="Woyke T."/>
            <person name="Wu D."/>
            <person name="Pukall R."/>
            <person name="Steenblock K."/>
            <person name="Schneider S."/>
            <person name="Klenk H.-P."/>
            <person name="Eisen J.A."/>
        </authorList>
    </citation>
    <scope>NUCLEOTIDE SEQUENCE [LARGE SCALE GENOMIC DNA]</scope>
    <source>
        <strain evidence="8">DSM 14684 / CIP 108061 / JCM 11494 / NBRC 100937 / ID131577</strain>
    </source>
</reference>
<dbReference type="GO" id="GO:0003677">
    <property type="term" value="F:DNA binding"/>
    <property type="evidence" value="ECO:0007669"/>
    <property type="project" value="UniProtKB-UniRule"/>
</dbReference>
<evidence type="ECO:0000256" key="5">
    <source>
        <dbReference type="SAM" id="MobiDB-lite"/>
    </source>
</evidence>
<sequence precursor="true">MVLRATTSPSGAAAPASGAADATSAAAVDAEARVLDAASRLFYERGIQAVGMDAIRDASGVSLKRLYRLFPAKEQLVEATLRHREAGVREQLARATAGGAPPAERILAIFDLLRDWFDAPGYRGCAYINAYGELSAGSQLVASAVEQHKALWRELLGELVAEAGGPPRLADQLAILVNGAMVTAAITRSPAPADDARAAAEQLLSAELPPGPPGGRPVP</sequence>
<dbReference type="PROSITE" id="PS50977">
    <property type="entry name" value="HTH_TETR_2"/>
    <property type="match status" value="1"/>
</dbReference>
<feature type="domain" description="HTH tetR-type" evidence="6">
    <location>
        <begin position="28"/>
        <end position="88"/>
    </location>
</feature>
<dbReference type="PANTHER" id="PTHR47506:SF3">
    <property type="entry name" value="HTH-TYPE TRANSCRIPTIONAL REGULATOR LMRA"/>
    <property type="match status" value="1"/>
</dbReference>
<keyword evidence="1" id="KW-0805">Transcription regulation</keyword>
<accession>D3F1R0</accession>
<dbReference type="Proteomes" id="UP000008229">
    <property type="component" value="Chromosome"/>
</dbReference>
<evidence type="ECO:0000313" key="8">
    <source>
        <dbReference type="Proteomes" id="UP000008229"/>
    </source>
</evidence>
<proteinExistence type="predicted"/>
<dbReference type="Gene3D" id="1.10.357.10">
    <property type="entry name" value="Tetracycline Repressor, domain 2"/>
    <property type="match status" value="1"/>
</dbReference>
<name>D3F1R0_CONWI</name>
<organism evidence="7 8">
    <name type="scientific">Conexibacter woesei (strain DSM 14684 / CCUG 47730 / CIP 108061 / JCM 11494 / NBRC 100937 / ID131577)</name>
    <dbReference type="NCBI Taxonomy" id="469383"/>
    <lineage>
        <taxon>Bacteria</taxon>
        <taxon>Bacillati</taxon>
        <taxon>Actinomycetota</taxon>
        <taxon>Thermoleophilia</taxon>
        <taxon>Solirubrobacterales</taxon>
        <taxon>Conexibacteraceae</taxon>
        <taxon>Conexibacter</taxon>
    </lineage>
</organism>
<evidence type="ECO:0000256" key="2">
    <source>
        <dbReference type="ARBA" id="ARBA00023125"/>
    </source>
</evidence>
<dbReference type="SUPFAM" id="SSF46689">
    <property type="entry name" value="Homeodomain-like"/>
    <property type="match status" value="1"/>
</dbReference>
<evidence type="ECO:0000256" key="3">
    <source>
        <dbReference type="ARBA" id="ARBA00023163"/>
    </source>
</evidence>
<dbReference type="HOGENOM" id="CLU_069356_23_1_11"/>
<reference evidence="7 8" key="1">
    <citation type="journal article" date="2010" name="Stand. Genomic Sci.">
        <title>Complete genome sequence of Conexibacter woesei type strain (ID131577).</title>
        <authorList>
            <person name="Pukall R."/>
            <person name="Lapidus A."/>
            <person name="Glavina Del Rio T."/>
            <person name="Copeland A."/>
            <person name="Tice H."/>
            <person name="Cheng J.-F."/>
            <person name="Lucas S."/>
            <person name="Chen F."/>
            <person name="Nolan M."/>
            <person name="Bruce D."/>
            <person name="Goodwin L."/>
            <person name="Pitluck S."/>
            <person name="Mavromatis K."/>
            <person name="Ivanova N."/>
            <person name="Ovchinnikova G."/>
            <person name="Pati A."/>
            <person name="Chen A."/>
            <person name="Palaniappan K."/>
            <person name="Land M."/>
            <person name="Hauser L."/>
            <person name="Chang Y.-J."/>
            <person name="Jeffries C.D."/>
            <person name="Chain P."/>
            <person name="Meincke L."/>
            <person name="Sims D."/>
            <person name="Brettin T."/>
            <person name="Detter J.C."/>
            <person name="Rohde M."/>
            <person name="Goeker M."/>
            <person name="Bristow J."/>
            <person name="Eisen J.A."/>
            <person name="Markowitz V."/>
            <person name="Kyrpides N.C."/>
            <person name="Klenk H.-P."/>
            <person name="Hugenholtz P."/>
        </authorList>
    </citation>
    <scope>NUCLEOTIDE SEQUENCE [LARGE SCALE GENOMIC DNA]</scope>
    <source>
        <strain evidence="8">DSM 14684 / CIP 108061 / JCM 11494 / NBRC 100937 / ID131577</strain>
    </source>
</reference>
<dbReference type="KEGG" id="cwo:Cwoe_5689"/>